<sequence>MSEDKEGKYGQQCRLCTSKEEGHLKIFDSDGLVKNLSNKIKECLPVIVCEEDHLPKWICLLCVETLEQFHEFRQACVRAEIVLENNFKETQQQNAPFHNTETKIEQQTVSPLEPETKIEQQTVSPLEPETKIQQQTVSPLEPETKIEQQTVSPLEPETKIEQQTVSPLEPETKIEQQTVSPLEPETKIEQQTVSPLEPETKIEQQTVSPLEPETKIEQQTVSPLEPETKIEQQTVSPLEPETKIEQQTVSPLEPETKIEQQTVSPLEPETKIEQQTVSPLEPETKIEQQTVSPLEPETKIEQQTVSPLEPETKIQQQTVSPLEPETKIEQQTVSPLEPETKIEQQTVSPLEPETKIEQQTVSPLEPETKIEQQTVSPLEPETKIEQQTVSPLEPETKIQQQTVSPLEPETKIQQQTVSPLEPETKIQQQTVFPLEPECCLQEVEPDVLIKTISRSCQMSGGSIISTSSHMPQIKAIDNWEEVTPDPAIFSYVDFVSRDEDVSAIDNWEEVTPDPAISSYVDFVSRDEDVSAIDNWEEVTPDPAISYVNFVSLAEDVAVCGEVTDADIVAEVLNNNIQTEDAASGDEEDNSSVVQERPIPSAVEAMDHIQELGRFFESRNNGSCISGLTIIPFSSSNNQQHETRTDTRLGVPSPDDYVLMKEETFAVDSDRLGTQHIEACVAAVQDSDVVRTLKRRREVLPPMWDVFERRSAPGKRALVTQRRYIVNKGAFPCSLCNKCFTVTQGHTRDGLGDPNDGLSGEEDASLPFATVRFFSCHVCGKVFPKRSSLKRHQRVHLELFSPGPLAPHPCPLCGKAFGRREHLSRHLASHANTRQYACDNCAKPFLRKEHLERHRLAHCRGSHEELELPESEHPTTPPPVEDPPIIDRPFPCDVCQQTFVGQDQLERHQKRMHNMTPLEGSTVKPRIHTCSVCSRVFTRKEHMVRHQKIHQREFLLGSGSFLADMTLAVPTDSAVLNNNNDDLLAETGIKLEGTSWNDDSLSKAYNGQDLNHHLDDIKSEPDESSSPTQEQVKPYQCPCCEAKTFTRRSHMVRHFKRAHSDQPLSLVVISNRTDYSRQYKEFQLSNGQHYCKFCGKTFGRRYHLVRHMKVHGSNDAPQPFHCSSCDNSFSTHDLFQSHICQEAVSKKEPDDCTPQAEKRRKTRGGYHECGVKDRLMVRAIIPMNKFLRKHDEKVRLTQEPRKQQTQLSDHCYM</sequence>
<dbReference type="AlphaFoldDB" id="A0A7R9IJS3"/>
<dbReference type="SMART" id="SM00355">
    <property type="entry name" value="ZnF_C2H2"/>
    <property type="match status" value="8"/>
</dbReference>
<dbReference type="SMART" id="SM00868">
    <property type="entry name" value="zf-AD"/>
    <property type="match status" value="1"/>
</dbReference>
<evidence type="ECO:0000256" key="4">
    <source>
        <dbReference type="ARBA" id="ARBA00022833"/>
    </source>
</evidence>
<proteinExistence type="predicted"/>
<dbReference type="PROSITE" id="PS51915">
    <property type="entry name" value="ZAD"/>
    <property type="match status" value="1"/>
</dbReference>
<feature type="region of interest" description="Disordered" evidence="7">
    <location>
        <begin position="121"/>
        <end position="421"/>
    </location>
</feature>
<feature type="domain" description="C2H2-type" evidence="8">
    <location>
        <begin position="773"/>
        <end position="795"/>
    </location>
</feature>
<dbReference type="GO" id="GO:0008270">
    <property type="term" value="F:zinc ion binding"/>
    <property type="evidence" value="ECO:0007669"/>
    <property type="project" value="UniProtKB-UniRule"/>
</dbReference>
<protein>
    <submittedName>
        <fullName evidence="10">Uncharacterized protein</fullName>
    </submittedName>
</protein>
<dbReference type="SUPFAM" id="SSF57716">
    <property type="entry name" value="Glucocorticoid receptor-like (DNA-binding domain)"/>
    <property type="match status" value="1"/>
</dbReference>
<dbReference type="FunFam" id="3.30.160.60:FF:000100">
    <property type="entry name" value="Zinc finger 45-like"/>
    <property type="match status" value="1"/>
</dbReference>
<feature type="region of interest" description="Disordered" evidence="7">
    <location>
        <begin position="1010"/>
        <end position="1030"/>
    </location>
</feature>
<evidence type="ECO:0000313" key="10">
    <source>
        <dbReference type="EMBL" id="CAD7459665.1"/>
    </source>
</evidence>
<dbReference type="EMBL" id="OE003040">
    <property type="protein sequence ID" value="CAD7459665.1"/>
    <property type="molecule type" value="Genomic_DNA"/>
</dbReference>
<dbReference type="PROSITE" id="PS00028">
    <property type="entry name" value="ZINC_FINGER_C2H2_1"/>
    <property type="match status" value="6"/>
</dbReference>
<feature type="domain" description="C2H2-type" evidence="8">
    <location>
        <begin position="1088"/>
        <end position="1115"/>
    </location>
</feature>
<feature type="binding site" evidence="6">
    <location>
        <position position="62"/>
    </location>
    <ligand>
        <name>Zn(2+)</name>
        <dbReference type="ChEBI" id="CHEBI:29105"/>
    </ligand>
</feature>
<keyword evidence="4 6" id="KW-0862">Zinc</keyword>
<feature type="binding site" evidence="6">
    <location>
        <position position="59"/>
    </location>
    <ligand>
        <name>Zn(2+)</name>
        <dbReference type="ChEBI" id="CHEBI:29105"/>
    </ligand>
</feature>
<evidence type="ECO:0000259" key="9">
    <source>
        <dbReference type="PROSITE" id="PS51915"/>
    </source>
</evidence>
<keyword evidence="2" id="KW-0677">Repeat</keyword>
<feature type="domain" description="C2H2-type" evidence="8">
    <location>
        <begin position="807"/>
        <end position="834"/>
    </location>
</feature>
<dbReference type="InterPro" id="IPR012934">
    <property type="entry name" value="Znf_AD"/>
</dbReference>
<evidence type="ECO:0000256" key="7">
    <source>
        <dbReference type="SAM" id="MobiDB-lite"/>
    </source>
</evidence>
<feature type="compositionally biased region" description="Basic and acidic residues" evidence="7">
    <location>
        <begin position="1010"/>
        <end position="1020"/>
    </location>
</feature>
<dbReference type="PROSITE" id="PS50157">
    <property type="entry name" value="ZINC_FINGER_C2H2_2"/>
    <property type="match status" value="7"/>
</dbReference>
<accession>A0A7R9IJS3</accession>
<dbReference type="Gene3D" id="3.40.1800.20">
    <property type="match status" value="1"/>
</dbReference>
<evidence type="ECO:0000256" key="3">
    <source>
        <dbReference type="ARBA" id="ARBA00022771"/>
    </source>
</evidence>
<feature type="domain" description="C2H2-type" evidence="8">
    <location>
        <begin position="835"/>
        <end position="857"/>
    </location>
</feature>
<evidence type="ECO:0000259" key="8">
    <source>
        <dbReference type="PROSITE" id="PS50157"/>
    </source>
</evidence>
<reference evidence="10" key="1">
    <citation type="submission" date="2020-11" db="EMBL/GenBank/DDBJ databases">
        <authorList>
            <person name="Tran Van P."/>
        </authorList>
    </citation>
    <scope>NUCLEOTIDE SEQUENCE</scope>
</reference>
<dbReference type="Pfam" id="PF00096">
    <property type="entry name" value="zf-C2H2"/>
    <property type="match status" value="5"/>
</dbReference>
<feature type="domain" description="ZAD" evidence="9">
    <location>
        <begin position="11"/>
        <end position="86"/>
    </location>
</feature>
<dbReference type="Gene3D" id="3.30.160.60">
    <property type="entry name" value="Classic Zinc Finger"/>
    <property type="match status" value="6"/>
</dbReference>
<feature type="domain" description="C2H2-type" evidence="8">
    <location>
        <begin position="927"/>
        <end position="954"/>
    </location>
</feature>
<feature type="binding site" evidence="6">
    <location>
        <position position="13"/>
    </location>
    <ligand>
        <name>Zn(2+)</name>
        <dbReference type="ChEBI" id="CHEBI:29105"/>
    </ligand>
</feature>
<feature type="binding site" evidence="6">
    <location>
        <position position="16"/>
    </location>
    <ligand>
        <name>Zn(2+)</name>
        <dbReference type="ChEBI" id="CHEBI:29105"/>
    </ligand>
</feature>
<dbReference type="GO" id="GO:0005634">
    <property type="term" value="C:nucleus"/>
    <property type="evidence" value="ECO:0007669"/>
    <property type="project" value="UniProtKB-SubCell"/>
</dbReference>
<evidence type="ECO:0000256" key="2">
    <source>
        <dbReference type="ARBA" id="ARBA00022737"/>
    </source>
</evidence>
<dbReference type="InterPro" id="IPR013087">
    <property type="entry name" value="Znf_C2H2_type"/>
</dbReference>
<dbReference type="InterPro" id="IPR036236">
    <property type="entry name" value="Znf_C2H2_sf"/>
</dbReference>
<organism evidence="10">
    <name type="scientific">Timema tahoe</name>
    <dbReference type="NCBI Taxonomy" id="61484"/>
    <lineage>
        <taxon>Eukaryota</taxon>
        <taxon>Metazoa</taxon>
        <taxon>Ecdysozoa</taxon>
        <taxon>Arthropoda</taxon>
        <taxon>Hexapoda</taxon>
        <taxon>Insecta</taxon>
        <taxon>Pterygota</taxon>
        <taxon>Neoptera</taxon>
        <taxon>Polyneoptera</taxon>
        <taxon>Phasmatodea</taxon>
        <taxon>Timematodea</taxon>
        <taxon>Timematoidea</taxon>
        <taxon>Timematidae</taxon>
        <taxon>Timema</taxon>
    </lineage>
</organism>
<evidence type="ECO:0000256" key="6">
    <source>
        <dbReference type="PROSITE-ProRule" id="PRU01263"/>
    </source>
</evidence>
<gene>
    <name evidence="10" type="ORF">TTEB3V08_LOCUS7614</name>
</gene>
<dbReference type="Pfam" id="PF07776">
    <property type="entry name" value="zf-AD"/>
    <property type="match status" value="1"/>
</dbReference>
<evidence type="ECO:0000256" key="5">
    <source>
        <dbReference type="PROSITE-ProRule" id="PRU00042"/>
    </source>
</evidence>
<dbReference type="GO" id="GO:0000978">
    <property type="term" value="F:RNA polymerase II cis-regulatory region sequence-specific DNA binding"/>
    <property type="evidence" value="ECO:0007669"/>
    <property type="project" value="TreeGrafter"/>
</dbReference>
<keyword evidence="3 5" id="KW-0863">Zinc-finger</keyword>
<dbReference type="GO" id="GO:0000981">
    <property type="term" value="F:DNA-binding transcription factor activity, RNA polymerase II-specific"/>
    <property type="evidence" value="ECO:0007669"/>
    <property type="project" value="TreeGrafter"/>
</dbReference>
<evidence type="ECO:0000256" key="1">
    <source>
        <dbReference type="ARBA" id="ARBA00022723"/>
    </source>
</evidence>
<dbReference type="SUPFAM" id="SSF57667">
    <property type="entry name" value="beta-beta-alpha zinc fingers"/>
    <property type="match status" value="4"/>
</dbReference>
<keyword evidence="1 6" id="KW-0479">Metal-binding</keyword>
<feature type="domain" description="C2H2-type" evidence="8">
    <location>
        <begin position="1034"/>
        <end position="1063"/>
    </location>
</feature>
<dbReference type="PANTHER" id="PTHR23226">
    <property type="entry name" value="ZINC FINGER AND SCAN DOMAIN-CONTAINING"/>
    <property type="match status" value="1"/>
</dbReference>
<feature type="domain" description="C2H2-type" evidence="8">
    <location>
        <begin position="889"/>
        <end position="912"/>
    </location>
</feature>
<name>A0A7R9IJS3_9NEOP</name>